<name>A0ABT1QMM1_9GAMM</name>
<evidence type="ECO:0000313" key="2">
    <source>
        <dbReference type="EMBL" id="MCQ4163779.1"/>
    </source>
</evidence>
<dbReference type="EMBL" id="JANFQO010000003">
    <property type="protein sequence ID" value="MCQ4163779.1"/>
    <property type="molecule type" value="Genomic_DNA"/>
</dbReference>
<gene>
    <name evidence="2" type="primary">pilV</name>
    <name evidence="2" type="ORF">NM961_03555</name>
</gene>
<reference evidence="2" key="1">
    <citation type="submission" date="2022-07" db="EMBL/GenBank/DDBJ databases">
        <title>Tahibacter sp., a new gammaproteobacterium isolated from the silt sample collected at pig farm.</title>
        <authorList>
            <person name="Chen H."/>
        </authorList>
    </citation>
    <scope>NUCLEOTIDE SEQUENCE</scope>
    <source>
        <strain evidence="2">P2K</strain>
    </source>
</reference>
<sequence>MTRSKNRGFSLLEVLIALMIFSVGLLGLAGLMVVSVKTNNGAYQRTQAAFLAQSMVDRMRANSMGVWGGNYNATVPGGSNPTCPCTVAQLAQRDLYWWGQELTNFLPNPAATVRCVNNNNVGVNDRRRPPYNGTCTMTITWTEGSLDRAATGPGSQTFTWVFQP</sequence>
<feature type="transmembrane region" description="Helical" evidence="1">
    <location>
        <begin position="12"/>
        <end position="34"/>
    </location>
</feature>
<dbReference type="RefSeq" id="WP_255911355.1">
    <property type="nucleotide sequence ID" value="NZ_JANFQO010000003.1"/>
</dbReference>
<dbReference type="NCBIfam" id="TIGR02532">
    <property type="entry name" value="IV_pilin_GFxxxE"/>
    <property type="match status" value="1"/>
</dbReference>
<keyword evidence="1" id="KW-0472">Membrane</keyword>
<keyword evidence="1" id="KW-1133">Transmembrane helix</keyword>
<dbReference type="Proteomes" id="UP001165498">
    <property type="component" value="Unassembled WGS sequence"/>
</dbReference>
<dbReference type="InterPro" id="IPR013362">
    <property type="entry name" value="Pilus_4_PilV"/>
</dbReference>
<accession>A0ABT1QMM1</accession>
<comment type="caution">
    <text evidence="2">The sequence shown here is derived from an EMBL/GenBank/DDBJ whole genome shotgun (WGS) entry which is preliminary data.</text>
</comment>
<dbReference type="Pfam" id="PF07963">
    <property type="entry name" value="N_methyl"/>
    <property type="match status" value="1"/>
</dbReference>
<keyword evidence="1" id="KW-0812">Transmembrane</keyword>
<dbReference type="InterPro" id="IPR012902">
    <property type="entry name" value="N_methyl_site"/>
</dbReference>
<evidence type="ECO:0000313" key="3">
    <source>
        <dbReference type="Proteomes" id="UP001165498"/>
    </source>
</evidence>
<proteinExistence type="predicted"/>
<evidence type="ECO:0000256" key="1">
    <source>
        <dbReference type="SAM" id="Phobius"/>
    </source>
</evidence>
<protein>
    <submittedName>
        <fullName evidence="2">Type IV pilus modification protein PilV</fullName>
    </submittedName>
</protein>
<dbReference type="NCBIfam" id="TIGR02523">
    <property type="entry name" value="type_IV_pilV"/>
    <property type="match status" value="1"/>
</dbReference>
<organism evidence="2 3">
    <name type="scientific">Tahibacter harae</name>
    <dbReference type="NCBI Taxonomy" id="2963937"/>
    <lineage>
        <taxon>Bacteria</taxon>
        <taxon>Pseudomonadati</taxon>
        <taxon>Pseudomonadota</taxon>
        <taxon>Gammaproteobacteria</taxon>
        <taxon>Lysobacterales</taxon>
        <taxon>Rhodanobacteraceae</taxon>
        <taxon>Tahibacter</taxon>
    </lineage>
</organism>
<keyword evidence="3" id="KW-1185">Reference proteome</keyword>